<feature type="compositionally biased region" description="Acidic residues" evidence="1">
    <location>
        <begin position="346"/>
        <end position="356"/>
    </location>
</feature>
<reference evidence="3" key="1">
    <citation type="submission" date="2020-04" db="EMBL/GenBank/DDBJ databases">
        <authorList>
            <person name="Chiriac C."/>
            <person name="Salcher M."/>
            <person name="Ghai R."/>
            <person name="Kavagutti S V."/>
        </authorList>
    </citation>
    <scope>NUCLEOTIDE SEQUENCE</scope>
</reference>
<dbReference type="SUPFAM" id="SSF56747">
    <property type="entry name" value="Prim-pol domain"/>
    <property type="match status" value="1"/>
</dbReference>
<sequence length="709" mass="79501">MSFDSEFADPTEWAKMYRELGLQVVPAMRPSEHKTQWKRPALPKWRELEHELAPDFTFERWYGEQGEHSRRNNMGVIAGACSNGVFVIDLDLHKNIRAQAWWDKMSHIQMSAGELETVEQETGGGGVQLFFRAPLGWIPPTCKTSIGVDIRGQGGFAMMPPSMHESGKNYHWKEGREPWSIEIATAPRWLCDQIAILAQEHGGSTGTISSPAQRTSSPGTSTDSFGRIIDGREEHMTKMVWARVVQEYRESPISPSQAEQDEMLRELFSKYERSAKSRIVERGTPNHILLEREGRGITLFRQKWKHAFDQWDGKVRDHAGAPPPQKERPQQSSAGQQQAGQAEAEQQSEADAEDPSAEFREDFNLFELLSVTAIKNLPDPQWLIDGMVIDRGLGFVFGPPGCGKSFITLGQALSIACGLDEWWGRKITRKGPVIYISSEGVGDIKFRLRAWENHLGVKADDAPFYLIRQTINFMLDTDVDRLLRTINTLCEKLGELPVMIVVDTVSRVLPGADENLQKDMTLFIKACDEVRETFGATVVGVHHTSRQGNMRGSTVFDGAGDFLFGIERDEGDMIGTMTAKKIKAAQDGWKQSFELVEVPIGDIKATRSLVAISCEQKVKEKSELPPKDVCRRILSDISTAWHSGKPWSSMPQTKAKGRYAPALIKARHDVVEKLAELLIKTWLENGVLTYDMCDKSTKMQGLKVTGSID</sequence>
<dbReference type="EMBL" id="LR796248">
    <property type="protein sequence ID" value="CAB4130615.1"/>
    <property type="molecule type" value="Genomic_DNA"/>
</dbReference>
<feature type="compositionally biased region" description="Basic and acidic residues" evidence="1">
    <location>
        <begin position="314"/>
        <end position="329"/>
    </location>
</feature>
<dbReference type="InterPro" id="IPR027417">
    <property type="entry name" value="P-loop_NTPase"/>
</dbReference>
<evidence type="ECO:0000313" key="3">
    <source>
        <dbReference type="EMBL" id="CAB4130615.1"/>
    </source>
</evidence>
<dbReference type="CDD" id="cd04859">
    <property type="entry name" value="Prim_Pol"/>
    <property type="match status" value="1"/>
</dbReference>
<evidence type="ECO:0000256" key="1">
    <source>
        <dbReference type="SAM" id="MobiDB-lite"/>
    </source>
</evidence>
<feature type="region of interest" description="Disordered" evidence="1">
    <location>
        <begin position="314"/>
        <end position="356"/>
    </location>
</feature>
<dbReference type="SUPFAM" id="SSF52540">
    <property type="entry name" value="P-loop containing nucleoside triphosphate hydrolases"/>
    <property type="match status" value="1"/>
</dbReference>
<dbReference type="Pfam" id="PF13481">
    <property type="entry name" value="AAA_25"/>
    <property type="match status" value="1"/>
</dbReference>
<feature type="domain" description="DNA primase/polymerase bifunctional N-terminal" evidence="2">
    <location>
        <begin position="14"/>
        <end position="190"/>
    </location>
</feature>
<feature type="region of interest" description="Disordered" evidence="1">
    <location>
        <begin position="202"/>
        <end position="226"/>
    </location>
</feature>
<name>A0A6J5L9B8_9CAUD</name>
<proteinExistence type="predicted"/>
<dbReference type="Gene3D" id="3.30.720.160">
    <property type="entry name" value="Bifunctional DNA primase/polymerase, N-terminal"/>
    <property type="match status" value="1"/>
</dbReference>
<organism evidence="3">
    <name type="scientific">uncultured Caudovirales phage</name>
    <dbReference type="NCBI Taxonomy" id="2100421"/>
    <lineage>
        <taxon>Viruses</taxon>
        <taxon>Duplodnaviria</taxon>
        <taxon>Heunggongvirae</taxon>
        <taxon>Uroviricota</taxon>
        <taxon>Caudoviricetes</taxon>
        <taxon>Peduoviridae</taxon>
        <taxon>Maltschvirus</taxon>
        <taxon>Maltschvirus maltsch</taxon>
    </lineage>
</organism>
<dbReference type="InterPro" id="IPR015330">
    <property type="entry name" value="DNA_primase/pol_bifunc_N"/>
</dbReference>
<feature type="compositionally biased region" description="Polar residues" evidence="1">
    <location>
        <begin position="206"/>
        <end position="224"/>
    </location>
</feature>
<gene>
    <name evidence="3" type="ORF">UFOVP122_12</name>
</gene>
<dbReference type="SMART" id="SM00943">
    <property type="entry name" value="Prim-Pol"/>
    <property type="match status" value="1"/>
</dbReference>
<dbReference type="Pfam" id="PF09250">
    <property type="entry name" value="Prim-Pol"/>
    <property type="match status" value="1"/>
</dbReference>
<accession>A0A6J5L9B8</accession>
<evidence type="ECO:0000259" key="2">
    <source>
        <dbReference type="SMART" id="SM00943"/>
    </source>
</evidence>
<dbReference type="Gene3D" id="3.40.50.300">
    <property type="entry name" value="P-loop containing nucleotide triphosphate hydrolases"/>
    <property type="match status" value="1"/>
</dbReference>
<feature type="compositionally biased region" description="Low complexity" evidence="1">
    <location>
        <begin position="330"/>
        <end position="345"/>
    </location>
</feature>
<protein>
    <submittedName>
        <fullName evidence="3">Prim_Pol domain containing protein</fullName>
    </submittedName>
</protein>